<dbReference type="AlphaFoldDB" id="A0A433SFY7"/>
<feature type="transmembrane region" description="Helical" evidence="7">
    <location>
        <begin position="272"/>
        <end position="293"/>
    </location>
</feature>
<keyword evidence="2" id="KW-1003">Cell membrane</keyword>
<feature type="transmembrane region" description="Helical" evidence="7">
    <location>
        <begin position="12"/>
        <end position="32"/>
    </location>
</feature>
<comment type="subcellular location">
    <subcellularLocation>
        <location evidence="1">Cell membrane</location>
        <topology evidence="1">Multi-pass membrane protein</topology>
    </subcellularLocation>
</comment>
<proteinExistence type="predicted"/>
<evidence type="ECO:0000256" key="3">
    <source>
        <dbReference type="ARBA" id="ARBA00022692"/>
    </source>
</evidence>
<feature type="transmembrane region" description="Helical" evidence="7">
    <location>
        <begin position="332"/>
        <end position="353"/>
    </location>
</feature>
<evidence type="ECO:0000256" key="1">
    <source>
        <dbReference type="ARBA" id="ARBA00004651"/>
    </source>
</evidence>
<feature type="transmembrane region" description="Helical" evidence="7">
    <location>
        <begin position="689"/>
        <end position="707"/>
    </location>
</feature>
<dbReference type="EMBL" id="PQSP01000001">
    <property type="protein sequence ID" value="RUS67667.1"/>
    <property type="molecule type" value="Genomic_DNA"/>
</dbReference>
<evidence type="ECO:0000256" key="6">
    <source>
        <dbReference type="SAM" id="MobiDB-lite"/>
    </source>
</evidence>
<dbReference type="GO" id="GO:0055085">
    <property type="term" value="P:transmembrane transport"/>
    <property type="evidence" value="ECO:0007669"/>
    <property type="project" value="InterPro"/>
</dbReference>
<feature type="transmembrane region" description="Helical" evidence="7">
    <location>
        <begin position="502"/>
        <end position="521"/>
    </location>
</feature>
<feature type="transmembrane region" description="Helical" evidence="7">
    <location>
        <begin position="719"/>
        <end position="736"/>
    </location>
</feature>
<feature type="transmembrane region" description="Helical" evidence="7">
    <location>
        <begin position="748"/>
        <end position="770"/>
    </location>
</feature>
<evidence type="ECO:0000313" key="8">
    <source>
        <dbReference type="EMBL" id="RUS67667.1"/>
    </source>
</evidence>
<feature type="transmembrane region" description="Helical" evidence="7">
    <location>
        <begin position="410"/>
        <end position="433"/>
    </location>
</feature>
<organism evidence="8 9">
    <name type="scientific">Saezia sanguinis</name>
    <dbReference type="NCBI Taxonomy" id="1965230"/>
    <lineage>
        <taxon>Bacteria</taxon>
        <taxon>Pseudomonadati</taxon>
        <taxon>Pseudomonadota</taxon>
        <taxon>Betaproteobacteria</taxon>
        <taxon>Burkholderiales</taxon>
        <taxon>Saeziaceae</taxon>
        <taxon>Saezia</taxon>
    </lineage>
</organism>
<dbReference type="Proteomes" id="UP000286947">
    <property type="component" value="Unassembled WGS sequence"/>
</dbReference>
<protein>
    <submittedName>
        <fullName evidence="8">Lipopolysaccharide export system permease protein LptG</fullName>
    </submittedName>
</protein>
<keyword evidence="5 7" id="KW-0472">Membrane</keyword>
<dbReference type="NCBIfam" id="TIGR04408">
    <property type="entry name" value="LptG_lptG"/>
    <property type="match status" value="1"/>
</dbReference>
<dbReference type="OrthoDB" id="9776227at2"/>
<dbReference type="NCBIfam" id="TIGR04407">
    <property type="entry name" value="LptF_YjgP"/>
    <property type="match status" value="1"/>
</dbReference>
<dbReference type="PANTHER" id="PTHR33529:SF2">
    <property type="entry name" value="LIPOPOLYSACCHARIDE EXPORT SYSTEM PERMEASE PROTEIN LPTG"/>
    <property type="match status" value="1"/>
</dbReference>
<keyword evidence="4 7" id="KW-1133">Transmembrane helix</keyword>
<dbReference type="RefSeq" id="WP_126977241.1">
    <property type="nucleotide sequence ID" value="NZ_PQSP01000001.1"/>
</dbReference>
<evidence type="ECO:0000256" key="2">
    <source>
        <dbReference type="ARBA" id="ARBA00022475"/>
    </source>
</evidence>
<accession>A0A433SFY7</accession>
<gene>
    <name evidence="8" type="primary">lptG</name>
    <name evidence="8" type="ORF">CUZ56_00143</name>
</gene>
<reference evidence="8 9" key="1">
    <citation type="submission" date="2018-01" db="EMBL/GenBank/DDBJ databases">
        <title>Saezia sanguinis gen. nov., sp. nov., in the order Burkholderiales isolated from human blood.</title>
        <authorList>
            <person name="Medina-Pascual M.J."/>
            <person name="Valdezate S."/>
            <person name="Monzon S."/>
            <person name="Cuesta I."/>
            <person name="Carrasco G."/>
            <person name="Villalon P."/>
            <person name="Saez-Nieto J.A."/>
        </authorList>
    </citation>
    <scope>NUCLEOTIDE SEQUENCE [LARGE SCALE GENOMIC DNA]</scope>
    <source>
        <strain evidence="8 9">CNM695-12</strain>
    </source>
</reference>
<evidence type="ECO:0000256" key="5">
    <source>
        <dbReference type="ARBA" id="ARBA00023136"/>
    </source>
</evidence>
<feature type="transmembrane region" description="Helical" evidence="7">
    <location>
        <begin position="305"/>
        <end position="326"/>
    </location>
</feature>
<dbReference type="InterPro" id="IPR030922">
    <property type="entry name" value="LptF"/>
</dbReference>
<dbReference type="PANTHER" id="PTHR33529">
    <property type="entry name" value="SLR0882 PROTEIN-RELATED"/>
    <property type="match status" value="1"/>
</dbReference>
<dbReference type="GO" id="GO:0043190">
    <property type="term" value="C:ATP-binding cassette (ABC) transporter complex"/>
    <property type="evidence" value="ECO:0007669"/>
    <property type="project" value="InterPro"/>
</dbReference>
<evidence type="ECO:0000256" key="7">
    <source>
        <dbReference type="SAM" id="Phobius"/>
    </source>
</evidence>
<feature type="transmembrane region" description="Helical" evidence="7">
    <location>
        <begin position="52"/>
        <end position="77"/>
    </location>
</feature>
<keyword evidence="3 7" id="KW-0812">Transmembrane</keyword>
<feature type="region of interest" description="Disordered" evidence="6">
    <location>
        <begin position="375"/>
        <end position="395"/>
    </location>
</feature>
<feature type="transmembrane region" description="Helical" evidence="7">
    <location>
        <begin position="453"/>
        <end position="481"/>
    </location>
</feature>
<dbReference type="Pfam" id="PF03739">
    <property type="entry name" value="LptF_LptG"/>
    <property type="match status" value="2"/>
</dbReference>
<dbReference type="GO" id="GO:0015920">
    <property type="term" value="P:lipopolysaccharide transport"/>
    <property type="evidence" value="ECO:0007669"/>
    <property type="project" value="TreeGrafter"/>
</dbReference>
<keyword evidence="9" id="KW-1185">Reference proteome</keyword>
<feature type="transmembrane region" description="Helical" evidence="7">
    <location>
        <begin position="98"/>
        <end position="121"/>
    </location>
</feature>
<dbReference type="InterPro" id="IPR005495">
    <property type="entry name" value="LptG/LptF_permease"/>
</dbReference>
<dbReference type="InterPro" id="IPR030923">
    <property type="entry name" value="LptG"/>
</dbReference>
<comment type="caution">
    <text evidence="8">The sequence shown here is derived from an EMBL/GenBank/DDBJ whole genome shotgun (WGS) entry which is preliminary data.</text>
</comment>
<sequence length="773" mass="86470">MLFNSSIRKELARTYAATLVVLLTIVITVMLIRTLSMASKGSVSPQDVMIVLGYVMLGYMPFLLSLALFITIVFVLSRMYRDSEMIIWQSAGAGLPRLIKPIMLFSWPIVAGIAVLMLFVWPWTNSQITNIGLQFQQRSEISRIQPGQFQLSTSGKHVVFIEQQSKAQNEVEYPQGKNVFLYTNDIENNKRSITTAQTAHVETRDSDRFLVLTNGQQLEFNNTTQMRTLLTFDTYAALITDGKAITNPNQKAKELSTETLLMDPTAPNMGELSWRLGLILGTINLILIAIPLGHANPRTGRNTNLLYALLTFVIYFNLINLGQSWISSGKYSLLPVMLVIHGTMFAIALFFMLKRQNGWVLFPWLSVRRARQKSGKSTSAAQKDKDATSAAPKAKKRLGGWGPLYTVRRLFYAEIASAIMLVALGFLALFFFFDFIEDMGDMGRKGYQFHHVVVRSLFLVPGHLYELMPIVVLIGTIFVLSRMAQSSEFTILRTSGLSPSRALKLLAGVGLAGAILTFLLGDVINPAVNRLSNQFMEKFYLSQGHFESTIKTLRAAWLKDRDDQYSYAVSVFQTSDNALVNINLYAFNSDNQLVTWTSAPTGTINDNGTWTLENATRSTLVDPGTPEAHIEDLQEQNIVWKNNLASEVVSIATQKDNGMSIWALYRYIGHLTDNAQDANSFSFLLWQKILYPFSCLVMVMLALPFAYLHFRSGGISTKVFGGIMIGISFVVINSMFGHLGQLNHWPPFISAGAPSLIYLIASLATFTWLVRNR</sequence>
<evidence type="ECO:0000256" key="4">
    <source>
        <dbReference type="ARBA" id="ARBA00022989"/>
    </source>
</evidence>
<name>A0A433SFY7_9BURK</name>
<evidence type="ECO:0000313" key="9">
    <source>
        <dbReference type="Proteomes" id="UP000286947"/>
    </source>
</evidence>